<evidence type="ECO:0000313" key="3">
    <source>
        <dbReference type="Proteomes" id="UP001303647"/>
    </source>
</evidence>
<feature type="signal peptide" evidence="1">
    <location>
        <begin position="1"/>
        <end position="18"/>
    </location>
</feature>
<reference evidence="2" key="2">
    <citation type="submission" date="2023-05" db="EMBL/GenBank/DDBJ databases">
        <authorList>
            <consortium name="Lawrence Berkeley National Laboratory"/>
            <person name="Steindorff A."/>
            <person name="Hensen N."/>
            <person name="Bonometti L."/>
            <person name="Westerberg I."/>
            <person name="Brannstrom I.O."/>
            <person name="Guillou S."/>
            <person name="Cros-Aarteil S."/>
            <person name="Calhoun S."/>
            <person name="Haridas S."/>
            <person name="Kuo A."/>
            <person name="Mondo S."/>
            <person name="Pangilinan J."/>
            <person name="Riley R."/>
            <person name="Labutti K."/>
            <person name="Andreopoulos B."/>
            <person name="Lipzen A."/>
            <person name="Chen C."/>
            <person name="Yanf M."/>
            <person name="Daum C."/>
            <person name="Ng V."/>
            <person name="Clum A."/>
            <person name="Ohm R."/>
            <person name="Martin F."/>
            <person name="Silar P."/>
            <person name="Natvig D."/>
            <person name="Lalanne C."/>
            <person name="Gautier V."/>
            <person name="Ament-Velasquez S.L."/>
            <person name="Kruys A."/>
            <person name="Hutchinson M.I."/>
            <person name="Powell A.J."/>
            <person name="Barry K."/>
            <person name="Miller A.N."/>
            <person name="Grigoriev I.V."/>
            <person name="Debuchy R."/>
            <person name="Gladieux P."/>
            <person name="Thoren M.H."/>
            <person name="Johannesson H."/>
        </authorList>
    </citation>
    <scope>NUCLEOTIDE SEQUENCE</scope>
    <source>
        <strain evidence="2">CBS 359.72</strain>
    </source>
</reference>
<gene>
    <name evidence="2" type="ORF">C7999DRAFT_10922</name>
</gene>
<sequence length="169" mass="18202">MMLGTSVLFLALAATGFAQAPEGYSTVYITSKVNTKFVIVAKERVAGSTTIVKTAAESPEQQWYLKTGSTKIQLADTTLCMDGGPQANWRDMGKIFVNECEETESQNWFVMDDGRIALEPSDRTQCVDLVFMRAVENNDVGLYSCAGLGNTGAADAGINWPLVNITGTA</sequence>
<dbReference type="InterPro" id="IPR035992">
    <property type="entry name" value="Ricin_B-like_lectins"/>
</dbReference>
<dbReference type="AlphaFoldDB" id="A0AAN7D2C4"/>
<reference evidence="2" key="1">
    <citation type="journal article" date="2023" name="Mol. Phylogenet. Evol.">
        <title>Genome-scale phylogeny and comparative genomics of the fungal order Sordariales.</title>
        <authorList>
            <person name="Hensen N."/>
            <person name="Bonometti L."/>
            <person name="Westerberg I."/>
            <person name="Brannstrom I.O."/>
            <person name="Guillou S."/>
            <person name="Cros-Aarteil S."/>
            <person name="Calhoun S."/>
            <person name="Haridas S."/>
            <person name="Kuo A."/>
            <person name="Mondo S."/>
            <person name="Pangilinan J."/>
            <person name="Riley R."/>
            <person name="LaButti K."/>
            <person name="Andreopoulos B."/>
            <person name="Lipzen A."/>
            <person name="Chen C."/>
            <person name="Yan M."/>
            <person name="Daum C."/>
            <person name="Ng V."/>
            <person name="Clum A."/>
            <person name="Steindorff A."/>
            <person name="Ohm R.A."/>
            <person name="Martin F."/>
            <person name="Silar P."/>
            <person name="Natvig D.O."/>
            <person name="Lalanne C."/>
            <person name="Gautier V."/>
            <person name="Ament-Velasquez S.L."/>
            <person name="Kruys A."/>
            <person name="Hutchinson M.I."/>
            <person name="Powell A.J."/>
            <person name="Barry K."/>
            <person name="Miller A.N."/>
            <person name="Grigoriev I.V."/>
            <person name="Debuchy R."/>
            <person name="Gladieux P."/>
            <person name="Hiltunen Thoren M."/>
            <person name="Johannesson H."/>
        </authorList>
    </citation>
    <scope>NUCLEOTIDE SEQUENCE</scope>
    <source>
        <strain evidence="2">CBS 359.72</strain>
    </source>
</reference>
<accession>A0AAN7D2C4</accession>
<dbReference type="SUPFAM" id="SSF50370">
    <property type="entry name" value="Ricin B-like lectins"/>
    <property type="match status" value="1"/>
</dbReference>
<name>A0AAN7D2C4_9PEZI</name>
<dbReference type="Gene3D" id="2.80.10.50">
    <property type="match status" value="1"/>
</dbReference>
<comment type="caution">
    <text evidence="2">The sequence shown here is derived from an EMBL/GenBank/DDBJ whole genome shotgun (WGS) entry which is preliminary data.</text>
</comment>
<evidence type="ECO:0000256" key="1">
    <source>
        <dbReference type="SAM" id="SignalP"/>
    </source>
</evidence>
<dbReference type="EMBL" id="MU857606">
    <property type="protein sequence ID" value="KAK4251322.1"/>
    <property type="molecule type" value="Genomic_DNA"/>
</dbReference>
<keyword evidence="3" id="KW-1185">Reference proteome</keyword>
<protein>
    <recommendedName>
        <fullName evidence="4">Ricin B lectin domain-containing protein</fullName>
    </recommendedName>
</protein>
<evidence type="ECO:0000313" key="2">
    <source>
        <dbReference type="EMBL" id="KAK4251322.1"/>
    </source>
</evidence>
<evidence type="ECO:0008006" key="4">
    <source>
        <dbReference type="Google" id="ProtNLM"/>
    </source>
</evidence>
<proteinExistence type="predicted"/>
<organism evidence="2 3">
    <name type="scientific">Corynascus novoguineensis</name>
    <dbReference type="NCBI Taxonomy" id="1126955"/>
    <lineage>
        <taxon>Eukaryota</taxon>
        <taxon>Fungi</taxon>
        <taxon>Dikarya</taxon>
        <taxon>Ascomycota</taxon>
        <taxon>Pezizomycotina</taxon>
        <taxon>Sordariomycetes</taxon>
        <taxon>Sordariomycetidae</taxon>
        <taxon>Sordariales</taxon>
        <taxon>Chaetomiaceae</taxon>
        <taxon>Corynascus</taxon>
    </lineage>
</organism>
<dbReference type="PROSITE" id="PS50231">
    <property type="entry name" value="RICIN_B_LECTIN"/>
    <property type="match status" value="1"/>
</dbReference>
<keyword evidence="1" id="KW-0732">Signal</keyword>
<feature type="chain" id="PRO_5043014753" description="Ricin B lectin domain-containing protein" evidence="1">
    <location>
        <begin position="19"/>
        <end position="169"/>
    </location>
</feature>
<dbReference type="Proteomes" id="UP001303647">
    <property type="component" value="Unassembled WGS sequence"/>
</dbReference>